<accession>A0ABR3GMB3</accession>
<proteinExistence type="predicted"/>
<evidence type="ECO:0000313" key="3">
    <source>
        <dbReference type="Proteomes" id="UP001447188"/>
    </source>
</evidence>
<feature type="region of interest" description="Disordered" evidence="1">
    <location>
        <begin position="99"/>
        <end position="119"/>
    </location>
</feature>
<gene>
    <name evidence="2" type="ORF">Q9L58_004020</name>
</gene>
<reference evidence="2 3" key="1">
    <citation type="submission" date="2024-02" db="EMBL/GenBank/DDBJ databases">
        <title>Discinaceae phylogenomics.</title>
        <authorList>
            <person name="Dirks A.C."/>
            <person name="James T.Y."/>
        </authorList>
    </citation>
    <scope>NUCLEOTIDE SEQUENCE [LARGE SCALE GENOMIC DNA]</scope>
    <source>
        <strain evidence="2 3">ACD0624</strain>
    </source>
</reference>
<protein>
    <submittedName>
        <fullName evidence="2">Uncharacterized protein</fullName>
    </submittedName>
</protein>
<dbReference type="Proteomes" id="UP001447188">
    <property type="component" value="Unassembled WGS sequence"/>
</dbReference>
<keyword evidence="3" id="KW-1185">Reference proteome</keyword>
<sequence>MADYNRQLLAWSPVPQRPDLWAPQASGLVELRQQILARSQEIVELSRQLQASQLQAGYTISQNISDTATPRAPPQVSDAVHQIMDYSQRIAGLSQQLRVSQSQTMQSLPSPPVSPRDVPSARAMGNSPFFHAVSQKFFGGGGGGVLHKAPQIRDPMQLPQQIMNHSQQIADLSRQLRISQSQSIQVNRDLSQMPPYLPLQQSFTNSPFPYPVPQNAQYSDPFHSQSPYPFYPTAGNNSAYYPVTSIPSPPMSALEFAPKQWAGGLPNGFLPQPVSVPLTPKNQPSGSPAVSGYHQYGDCGESLPLAVMTNLLKLTGRAEVRSISVFTTRLRSMAFVLEDGPIMTPVRLRDPCLNCESLMQRLPGTVNMLAASGWSQNISWVAVNQSVRVPGVLRSTLETSYETSGKYEFSLSAAYGATREEIYSTLEVCTLANANPFIFSADIRRYLTDLWYGFVVPYRDNGAIFRLDGDDNVKPIMLTTNGINIPICTVFCAIGYILSTVLWPDRVAAQRESSYLPLMSILAKWCHTLCPWAHPNVVSVAYVTSREPDVDALFLLGTSKPSAKPGAPPEYVQPKHTAQMRSIRKVLLENHFGRLPNPCPVKVAADIRN</sequence>
<name>A0ABR3GMB3_9PEZI</name>
<organism evidence="2 3">
    <name type="scientific">Discina gigas</name>
    <dbReference type="NCBI Taxonomy" id="1032678"/>
    <lineage>
        <taxon>Eukaryota</taxon>
        <taxon>Fungi</taxon>
        <taxon>Dikarya</taxon>
        <taxon>Ascomycota</taxon>
        <taxon>Pezizomycotina</taxon>
        <taxon>Pezizomycetes</taxon>
        <taxon>Pezizales</taxon>
        <taxon>Discinaceae</taxon>
        <taxon>Discina</taxon>
    </lineage>
</organism>
<comment type="caution">
    <text evidence="2">The sequence shown here is derived from an EMBL/GenBank/DDBJ whole genome shotgun (WGS) entry which is preliminary data.</text>
</comment>
<dbReference type="EMBL" id="JBBBZM010000040">
    <property type="protein sequence ID" value="KAL0637038.1"/>
    <property type="molecule type" value="Genomic_DNA"/>
</dbReference>
<evidence type="ECO:0000313" key="2">
    <source>
        <dbReference type="EMBL" id="KAL0637038.1"/>
    </source>
</evidence>
<evidence type="ECO:0000256" key="1">
    <source>
        <dbReference type="SAM" id="MobiDB-lite"/>
    </source>
</evidence>